<evidence type="ECO:0000259" key="6">
    <source>
        <dbReference type="PROSITE" id="PS51194"/>
    </source>
</evidence>
<dbReference type="SUPFAM" id="SSF52540">
    <property type="entry name" value="P-loop containing nucleoside triphosphate hydrolases"/>
    <property type="match status" value="2"/>
</dbReference>
<dbReference type="GO" id="GO:0005634">
    <property type="term" value="C:nucleus"/>
    <property type="evidence" value="ECO:0007669"/>
    <property type="project" value="TreeGrafter"/>
</dbReference>
<dbReference type="RefSeq" id="XP_034231756.1">
    <property type="nucleotide sequence ID" value="XM_034375865.1"/>
</dbReference>
<keyword evidence="7" id="KW-1185">Reference proteome</keyword>
<feature type="region of interest" description="Disordered" evidence="4">
    <location>
        <begin position="139"/>
        <end position="164"/>
    </location>
</feature>
<dbReference type="SMART" id="SM00490">
    <property type="entry name" value="HELICc"/>
    <property type="match status" value="1"/>
</dbReference>
<proteinExistence type="predicted"/>
<dbReference type="PANTHER" id="PTHR45626">
    <property type="entry name" value="TRANSCRIPTION TERMINATION FACTOR 2-RELATED"/>
    <property type="match status" value="1"/>
</dbReference>
<dbReference type="Gene3D" id="3.40.50.10810">
    <property type="entry name" value="Tandem AAA-ATPase domain"/>
    <property type="match status" value="1"/>
</dbReference>
<dbReference type="InterPro" id="IPR000330">
    <property type="entry name" value="SNF2_N"/>
</dbReference>
<name>A0A6P8YD91_THRPL</name>
<dbReference type="OrthoDB" id="423559at2759"/>
<evidence type="ECO:0000256" key="3">
    <source>
        <dbReference type="ARBA" id="ARBA00022840"/>
    </source>
</evidence>
<evidence type="ECO:0000256" key="1">
    <source>
        <dbReference type="ARBA" id="ARBA00022741"/>
    </source>
</evidence>
<dbReference type="Pfam" id="PF00176">
    <property type="entry name" value="SNF2-rel_dom"/>
    <property type="match status" value="1"/>
</dbReference>
<feature type="domain" description="Helicase C-terminal" evidence="6">
    <location>
        <begin position="473"/>
        <end position="634"/>
    </location>
</feature>
<keyword evidence="2" id="KW-0378">Hydrolase</keyword>
<reference evidence="8 9" key="1">
    <citation type="submission" date="2025-04" db="UniProtKB">
        <authorList>
            <consortium name="RefSeq"/>
        </authorList>
    </citation>
    <scope>IDENTIFICATION</scope>
    <source>
        <tissue evidence="8 9">Total insect</tissue>
    </source>
</reference>
<organism evidence="9">
    <name type="scientific">Thrips palmi</name>
    <name type="common">Melon thrips</name>
    <dbReference type="NCBI Taxonomy" id="161013"/>
    <lineage>
        <taxon>Eukaryota</taxon>
        <taxon>Metazoa</taxon>
        <taxon>Ecdysozoa</taxon>
        <taxon>Arthropoda</taxon>
        <taxon>Hexapoda</taxon>
        <taxon>Insecta</taxon>
        <taxon>Pterygota</taxon>
        <taxon>Neoptera</taxon>
        <taxon>Paraneoptera</taxon>
        <taxon>Thysanoptera</taxon>
        <taxon>Terebrantia</taxon>
        <taxon>Thripoidea</taxon>
        <taxon>Thripidae</taxon>
        <taxon>Thrips</taxon>
    </lineage>
</organism>
<dbReference type="Pfam" id="PF00271">
    <property type="entry name" value="Helicase_C"/>
    <property type="match status" value="1"/>
</dbReference>
<dbReference type="CDD" id="cd18008">
    <property type="entry name" value="DEXDc_SHPRH-like"/>
    <property type="match status" value="1"/>
</dbReference>
<dbReference type="GO" id="GO:0006281">
    <property type="term" value="P:DNA repair"/>
    <property type="evidence" value="ECO:0007669"/>
    <property type="project" value="TreeGrafter"/>
</dbReference>
<dbReference type="InterPro" id="IPR001650">
    <property type="entry name" value="Helicase_C-like"/>
</dbReference>
<accession>A0A6P8YD91</accession>
<evidence type="ECO:0000313" key="8">
    <source>
        <dbReference type="RefSeq" id="XP_034231756.1"/>
    </source>
</evidence>
<evidence type="ECO:0000256" key="4">
    <source>
        <dbReference type="SAM" id="MobiDB-lite"/>
    </source>
</evidence>
<dbReference type="KEGG" id="tpal:117639896"/>
<evidence type="ECO:0000259" key="5">
    <source>
        <dbReference type="PROSITE" id="PS51192"/>
    </source>
</evidence>
<keyword evidence="3" id="KW-0067">ATP-binding</keyword>
<evidence type="ECO:0000313" key="7">
    <source>
        <dbReference type="Proteomes" id="UP000515158"/>
    </source>
</evidence>
<dbReference type="SMART" id="SM00487">
    <property type="entry name" value="DEXDc"/>
    <property type="match status" value="1"/>
</dbReference>
<dbReference type="InterPro" id="IPR027417">
    <property type="entry name" value="P-loop_NTPase"/>
</dbReference>
<dbReference type="InterPro" id="IPR038718">
    <property type="entry name" value="SNF2-like_sf"/>
</dbReference>
<dbReference type="GO" id="GO:0005524">
    <property type="term" value="F:ATP binding"/>
    <property type="evidence" value="ECO:0007669"/>
    <property type="project" value="UniProtKB-KW"/>
</dbReference>
<dbReference type="CDD" id="cd18793">
    <property type="entry name" value="SF2_C_SNF"/>
    <property type="match status" value="1"/>
</dbReference>
<dbReference type="PROSITE" id="PS51194">
    <property type="entry name" value="HELICASE_CTER"/>
    <property type="match status" value="1"/>
</dbReference>
<dbReference type="InterPro" id="IPR014001">
    <property type="entry name" value="Helicase_ATP-bd"/>
</dbReference>
<dbReference type="AlphaFoldDB" id="A0A6P8YD91"/>
<feature type="domain" description="Helicase ATP-binding" evidence="5">
    <location>
        <begin position="102"/>
        <end position="290"/>
    </location>
</feature>
<dbReference type="GeneID" id="117639896"/>
<dbReference type="RefSeq" id="XP_034231757.1">
    <property type="nucleotide sequence ID" value="XM_034375866.1"/>
</dbReference>
<sequence>MALNGFSAQHVPLPGLPLARPGPAGSLASLPTGSVGPRVLDLAGPDPPQEPLFSITAEREKLEKLRTRLDSLTTGNEGIRKPKGFKTKLKPHQMEALKWMVAKEKEVPSGGILADDMGLGKTASMIALIMKSKEKTFAPAAMSTDGSGSSDDEDEERSGGKPKGGTLIICPLTLIDHWEHEVMTHVKKGLSVARHHGPTRRTDPEKLAKLNDVVITTYGVVRQEANKGPLFKMSWERVILDEAHEVRNPESLGCKTVSSLEADHRWCVTGTPIHNSLLDLHALYKFLNWAPFSDRETWEAFFGVGDLRDARLWELLKSVSVKRRTKREYGDGGSVALPLREVVHVIVDMDINERHTYDEVAKIMSRLATEVPAGQDPNKSKKKGMYGILMLRQMCNHPSLLKEEQGCINEDLDLDEPTTVNDAKEDLEADGGRNKNFLQIQDEWNGTKRDLQNYMDTDQCSNEFFSRSRPSTKMEKLLEILREVLALNDKAVIVSQWTKMLELVSTSLKQHNISHATISGDVPSPDRPKVVSDFNNPSDPLKVLLLSLKAGGVGLNLVGGNHLILFDPHWNPQLEAQACDRVYRMGQMKPKVTIYKFVVRDSIEEVILEKQKEKLSLAETVLDNPSVRNIRKMTHFDEDEDAVARILHYEARRCNKRKALE</sequence>
<keyword evidence="1" id="KW-0547">Nucleotide-binding</keyword>
<gene>
    <name evidence="8 9" type="primary">LOC117639896</name>
</gene>
<dbReference type="PROSITE" id="PS51192">
    <property type="entry name" value="HELICASE_ATP_BIND_1"/>
    <property type="match status" value="1"/>
</dbReference>
<dbReference type="InterPro" id="IPR049730">
    <property type="entry name" value="SNF2/RAD54-like_C"/>
</dbReference>
<evidence type="ECO:0000256" key="2">
    <source>
        <dbReference type="ARBA" id="ARBA00022801"/>
    </source>
</evidence>
<dbReference type="PANTHER" id="PTHR45626:SF50">
    <property type="entry name" value="TRANSCRIPTION TERMINATION FACTOR 2"/>
    <property type="match status" value="1"/>
</dbReference>
<evidence type="ECO:0000313" key="9">
    <source>
        <dbReference type="RefSeq" id="XP_034231757.1"/>
    </source>
</evidence>
<dbReference type="GO" id="GO:0016787">
    <property type="term" value="F:hydrolase activity"/>
    <property type="evidence" value="ECO:0007669"/>
    <property type="project" value="UniProtKB-KW"/>
</dbReference>
<dbReference type="Proteomes" id="UP000515158">
    <property type="component" value="Unplaced"/>
</dbReference>
<dbReference type="InterPro" id="IPR050628">
    <property type="entry name" value="SNF2_RAD54_helicase_TF"/>
</dbReference>
<dbReference type="GO" id="GO:0008094">
    <property type="term" value="F:ATP-dependent activity, acting on DNA"/>
    <property type="evidence" value="ECO:0007669"/>
    <property type="project" value="TreeGrafter"/>
</dbReference>
<protein>
    <submittedName>
        <fullName evidence="8 9">Transcription termination factor 2-like</fullName>
    </submittedName>
</protein>
<dbReference type="Gene3D" id="3.40.50.300">
    <property type="entry name" value="P-loop containing nucleotide triphosphate hydrolases"/>
    <property type="match status" value="1"/>
</dbReference>